<reference evidence="1" key="1">
    <citation type="submission" date="2021-05" db="EMBL/GenBank/DDBJ databases">
        <authorList>
            <person name="Scholz U."/>
            <person name="Mascher M."/>
            <person name="Fiebig A."/>
        </authorList>
    </citation>
    <scope>NUCLEOTIDE SEQUENCE [LARGE SCALE GENOMIC DNA]</scope>
</reference>
<name>A0ACD5VIM5_AVESA</name>
<dbReference type="EnsemblPlants" id="AVESA.00010b.r2.3AG0451480.1">
    <property type="protein sequence ID" value="AVESA.00010b.r2.3AG0451480.1.CDS"/>
    <property type="gene ID" value="AVESA.00010b.r2.3AG0451480"/>
</dbReference>
<evidence type="ECO:0000313" key="2">
    <source>
        <dbReference type="Proteomes" id="UP001732700"/>
    </source>
</evidence>
<evidence type="ECO:0000313" key="1">
    <source>
        <dbReference type="EnsemblPlants" id="AVESA.00010b.r2.3AG0451480.1.CDS"/>
    </source>
</evidence>
<protein>
    <submittedName>
        <fullName evidence="1">Uncharacterized protein</fullName>
    </submittedName>
</protein>
<sequence>MEAAEATKNAALSALVAAASAAAKDAAVAALNAKEAAATASAAALSAKEAAATASAAALDAKQVAAAAGKVVAAAVAEMQASKKRKFHLIEDDNQDHPSETGDFISCLPDAVLGTIVSLLSTKDGVRTQAISRRWRPIWRSAPLNIVDGCDRYRKRPGSDDPLPPSRPCTPYVSQSAYYMATITTRSEPGLAPKPWRTTYRTSSSPTLHRERPVYLLPSSAYRSVSPNSPAAIYPTRCTILSGCTANNFGIARRLGISSQTIKSIGFCSDQRNKAPKLKILGMLSADIAQFQLGTNVFQKMIAVGLTTEIHTIRILVLYSARLNLDTALNFLRCLPCLEKLYFNM</sequence>
<dbReference type="Proteomes" id="UP001732700">
    <property type="component" value="Chromosome 3A"/>
</dbReference>
<keyword evidence="2" id="KW-1185">Reference proteome</keyword>
<organism evidence="1 2">
    <name type="scientific">Avena sativa</name>
    <name type="common">Oat</name>
    <dbReference type="NCBI Taxonomy" id="4498"/>
    <lineage>
        <taxon>Eukaryota</taxon>
        <taxon>Viridiplantae</taxon>
        <taxon>Streptophyta</taxon>
        <taxon>Embryophyta</taxon>
        <taxon>Tracheophyta</taxon>
        <taxon>Spermatophyta</taxon>
        <taxon>Magnoliopsida</taxon>
        <taxon>Liliopsida</taxon>
        <taxon>Poales</taxon>
        <taxon>Poaceae</taxon>
        <taxon>BOP clade</taxon>
        <taxon>Pooideae</taxon>
        <taxon>Poodae</taxon>
        <taxon>Poeae</taxon>
        <taxon>Poeae Chloroplast Group 1 (Aveneae type)</taxon>
        <taxon>Aveninae</taxon>
        <taxon>Avena</taxon>
    </lineage>
</organism>
<reference evidence="1" key="2">
    <citation type="submission" date="2025-09" db="UniProtKB">
        <authorList>
            <consortium name="EnsemblPlants"/>
        </authorList>
    </citation>
    <scope>IDENTIFICATION</scope>
</reference>
<accession>A0ACD5VIM5</accession>
<proteinExistence type="predicted"/>